<evidence type="ECO:0000313" key="1">
    <source>
        <dbReference type="EMBL" id="SPD73177.1"/>
    </source>
</evidence>
<dbReference type="AlphaFoldDB" id="A0A445MUJ9"/>
<proteinExistence type="predicted"/>
<accession>A0A445MUJ9</accession>
<protein>
    <recommendedName>
        <fullName evidence="2">GxxExxY protein</fullName>
    </recommendedName>
</protein>
<organism evidence="1">
    <name type="scientific">uncultured Desulfobacterium sp</name>
    <dbReference type="NCBI Taxonomy" id="201089"/>
    <lineage>
        <taxon>Bacteria</taxon>
        <taxon>Pseudomonadati</taxon>
        <taxon>Thermodesulfobacteriota</taxon>
        <taxon>Desulfobacteria</taxon>
        <taxon>Desulfobacterales</taxon>
        <taxon>Desulfobacteriaceae</taxon>
        <taxon>Desulfobacterium</taxon>
        <taxon>environmental samples</taxon>
    </lineage>
</organism>
<reference evidence="1" key="1">
    <citation type="submission" date="2018-01" db="EMBL/GenBank/DDBJ databases">
        <authorList>
            <person name="Regsiter A."/>
            <person name="William W."/>
        </authorList>
    </citation>
    <scope>NUCLEOTIDE SEQUENCE</scope>
    <source>
        <strain evidence="1">TRIP AH-1</strain>
    </source>
</reference>
<sequence length="124" mass="14083">MNKDERTFRIIGAAMEVHRELGCGFLEGVYQEALGLEFENKAVPFIEQPVIEVMYKGAPLNKRYQPDFLCFEDVVVEIKAISNLGTNEQAQVINYLKATKLSVGLLINFGSKSMEYKRIVYSNL</sequence>
<dbReference type="InterPro" id="IPR026350">
    <property type="entry name" value="GxxExxY"/>
</dbReference>
<name>A0A445MUJ9_9BACT</name>
<dbReference type="NCBIfam" id="TIGR04256">
    <property type="entry name" value="GxxExxY"/>
    <property type="match status" value="1"/>
</dbReference>
<dbReference type="Pfam" id="PF13366">
    <property type="entry name" value="PDDEXK_3"/>
    <property type="match status" value="1"/>
</dbReference>
<gene>
    <name evidence="1" type="ORF">PITCH_A1720001</name>
</gene>
<evidence type="ECO:0008006" key="2">
    <source>
        <dbReference type="Google" id="ProtNLM"/>
    </source>
</evidence>
<dbReference type="EMBL" id="OJIN01000082">
    <property type="protein sequence ID" value="SPD73177.1"/>
    <property type="molecule type" value="Genomic_DNA"/>
</dbReference>